<name>A0A6A6QHW4_9PEZI</name>
<evidence type="ECO:0000313" key="3">
    <source>
        <dbReference type="Proteomes" id="UP000799750"/>
    </source>
</evidence>
<dbReference type="EMBL" id="MU004195">
    <property type="protein sequence ID" value="KAF2491812.1"/>
    <property type="molecule type" value="Genomic_DNA"/>
</dbReference>
<keyword evidence="3" id="KW-1185">Reference proteome</keyword>
<dbReference type="OrthoDB" id="2951834at2759"/>
<evidence type="ECO:0000256" key="1">
    <source>
        <dbReference type="SAM" id="MobiDB-lite"/>
    </source>
</evidence>
<reference evidence="2" key="1">
    <citation type="journal article" date="2020" name="Stud. Mycol.">
        <title>101 Dothideomycetes genomes: a test case for predicting lifestyles and emergence of pathogens.</title>
        <authorList>
            <person name="Haridas S."/>
            <person name="Albert R."/>
            <person name="Binder M."/>
            <person name="Bloem J."/>
            <person name="Labutti K."/>
            <person name="Salamov A."/>
            <person name="Andreopoulos B."/>
            <person name="Baker S."/>
            <person name="Barry K."/>
            <person name="Bills G."/>
            <person name="Bluhm B."/>
            <person name="Cannon C."/>
            <person name="Castanera R."/>
            <person name="Culley D."/>
            <person name="Daum C."/>
            <person name="Ezra D."/>
            <person name="Gonzalez J."/>
            <person name="Henrissat B."/>
            <person name="Kuo A."/>
            <person name="Liang C."/>
            <person name="Lipzen A."/>
            <person name="Lutzoni F."/>
            <person name="Magnuson J."/>
            <person name="Mondo S."/>
            <person name="Nolan M."/>
            <person name="Ohm R."/>
            <person name="Pangilinan J."/>
            <person name="Park H.-J."/>
            <person name="Ramirez L."/>
            <person name="Alfaro M."/>
            <person name="Sun H."/>
            <person name="Tritt A."/>
            <person name="Yoshinaga Y."/>
            <person name="Zwiers L.-H."/>
            <person name="Turgeon B."/>
            <person name="Goodwin S."/>
            <person name="Spatafora J."/>
            <person name="Crous P."/>
            <person name="Grigoriev I."/>
        </authorList>
    </citation>
    <scope>NUCLEOTIDE SEQUENCE</scope>
    <source>
        <strain evidence="2">CBS 269.34</strain>
    </source>
</reference>
<dbReference type="PANTHER" id="PTHR42085:SF2">
    <property type="entry name" value="F-BOX DOMAIN-CONTAINING PROTEIN"/>
    <property type="match status" value="1"/>
</dbReference>
<organism evidence="2 3">
    <name type="scientific">Lophium mytilinum</name>
    <dbReference type="NCBI Taxonomy" id="390894"/>
    <lineage>
        <taxon>Eukaryota</taxon>
        <taxon>Fungi</taxon>
        <taxon>Dikarya</taxon>
        <taxon>Ascomycota</taxon>
        <taxon>Pezizomycotina</taxon>
        <taxon>Dothideomycetes</taxon>
        <taxon>Pleosporomycetidae</taxon>
        <taxon>Mytilinidiales</taxon>
        <taxon>Mytilinidiaceae</taxon>
        <taxon>Lophium</taxon>
    </lineage>
</organism>
<dbReference type="Proteomes" id="UP000799750">
    <property type="component" value="Unassembled WGS sequence"/>
</dbReference>
<feature type="region of interest" description="Disordered" evidence="1">
    <location>
        <begin position="246"/>
        <end position="275"/>
    </location>
</feature>
<dbReference type="PANTHER" id="PTHR42085">
    <property type="entry name" value="F-BOX DOMAIN-CONTAINING PROTEIN"/>
    <property type="match status" value="1"/>
</dbReference>
<dbReference type="InterPro" id="IPR038883">
    <property type="entry name" value="AN11006-like"/>
</dbReference>
<proteinExistence type="predicted"/>
<protein>
    <recommendedName>
        <fullName evidence="4">F-box domain-containing protein</fullName>
    </recommendedName>
</protein>
<gene>
    <name evidence="2" type="ORF">BU16DRAFT_530238</name>
</gene>
<sequence>MPSKFKNPFSLSLVHRQKPRVRSQINRISTIVLPSEPPPLLALPREIRDMIYAYILPRKRQSSILPTPHTGFTSVSAPSPPLYLQLTCRQLRDELMDAFYLIAVFEVGNLNSHSRRWRNDPDYEILAASPHLARIRHIRVRISLDRMSFLTFNELSPEQSVKKVCQKAEKLASVLKNGAKHLRSVTVDWWDDFGYKEDVDRRTVLEQFRSLDGVRWKVGKIYALKRVKKDVECEVKKGLQELDEGMLDEREGASGRIESTNEADDVGIRDKKEQS</sequence>
<feature type="compositionally biased region" description="Basic and acidic residues" evidence="1">
    <location>
        <begin position="266"/>
        <end position="275"/>
    </location>
</feature>
<accession>A0A6A6QHW4</accession>
<evidence type="ECO:0000313" key="2">
    <source>
        <dbReference type="EMBL" id="KAF2491812.1"/>
    </source>
</evidence>
<dbReference type="AlphaFoldDB" id="A0A6A6QHW4"/>
<evidence type="ECO:0008006" key="4">
    <source>
        <dbReference type="Google" id="ProtNLM"/>
    </source>
</evidence>